<feature type="domain" description="Ionotropic glutamate receptor C-terminal" evidence="10">
    <location>
        <begin position="266"/>
        <end position="537"/>
    </location>
</feature>
<evidence type="ECO:0000256" key="1">
    <source>
        <dbReference type="ARBA" id="ARBA00004651"/>
    </source>
</evidence>
<dbReference type="Proteomes" id="UP000183832">
    <property type="component" value="Unassembled WGS sequence"/>
</dbReference>
<evidence type="ECO:0000259" key="10">
    <source>
        <dbReference type="Pfam" id="PF00060"/>
    </source>
</evidence>
<dbReference type="Gene3D" id="1.10.287.70">
    <property type="match status" value="1"/>
</dbReference>
<dbReference type="SUPFAM" id="SSF53850">
    <property type="entry name" value="Periplasmic binding protein-like II"/>
    <property type="match status" value="1"/>
</dbReference>
<dbReference type="AlphaFoldDB" id="A0A1J1I306"/>
<evidence type="ECO:0000256" key="8">
    <source>
        <dbReference type="ARBA" id="ARBA00023180"/>
    </source>
</evidence>
<accession>A0A1J1I306</accession>
<keyword evidence="5 9" id="KW-1133">Transmembrane helix</keyword>
<dbReference type="GO" id="GO:0005886">
    <property type="term" value="C:plasma membrane"/>
    <property type="evidence" value="ECO:0007669"/>
    <property type="project" value="UniProtKB-SubCell"/>
</dbReference>
<dbReference type="GO" id="GO:0015276">
    <property type="term" value="F:ligand-gated monoatomic ion channel activity"/>
    <property type="evidence" value="ECO:0007669"/>
    <property type="project" value="InterPro"/>
</dbReference>
<sequence length="560" mass="63959">MNSTVEEVLRFEDAVQNILNFVVSQYFSLFYLVCVITSKTSDIKPRLSGFNLYSFEYENSSKESRDNFRKAVESGCQSFVISDDAILSFMWDFRDIHDDCIQRFPNKHIIVYPTQAKGKSQNLISSWKTISSIEDLPNILLVEYQELTQTFSFLTTKYAGNNNDSTDLVMLSEIYISDNPRMKLQSVKLFPDKTSNLQGREIVLAIFNYMPYVLWKEVVGVGALYSWYHESLYLSLSKYISRTGITCITPKPGLLSPISTHILPFSTELWIAVIVSYFICALLYKTLIFFRNDNDQSLNIQSDESLSKIFLDMLGIFVLHSVALKFKQFAVMIFIAAVLIVGLLIGNSYSSAMASVLTIPHYEKGIDTVEELADSDTEWGSTHDAWIFSLQLATQPMILKLLDKFRTFSKEILQYRGVRQDISFSIERLPYGHYAVGEYVTEETVKNYQIMLNDIYYELCVAMSTKTWPLMEQLDDLILQIAQSGIQQFVELDVVTRNTNNKIQAEIALSRHRDNVGPINLSPSHVIGPFILLGVGLTFSSIVFISEILIKRNARMKCLK</sequence>
<keyword evidence="4 9" id="KW-0812">Transmembrane</keyword>
<keyword evidence="8" id="KW-0325">Glycoprotein</keyword>
<feature type="transmembrane region" description="Helical" evidence="9">
    <location>
        <begin position="18"/>
        <end position="37"/>
    </location>
</feature>
<reference evidence="11 12" key="1">
    <citation type="submission" date="2015-04" db="EMBL/GenBank/DDBJ databases">
        <authorList>
            <person name="Syromyatnikov M.Y."/>
            <person name="Popov V.N."/>
        </authorList>
    </citation>
    <scope>NUCLEOTIDE SEQUENCE [LARGE SCALE GENOMIC DNA]</scope>
</reference>
<comment type="subcellular location">
    <subcellularLocation>
        <location evidence="1">Cell membrane</location>
        <topology evidence="1">Multi-pass membrane protein</topology>
    </subcellularLocation>
</comment>
<evidence type="ECO:0000256" key="4">
    <source>
        <dbReference type="ARBA" id="ARBA00022692"/>
    </source>
</evidence>
<keyword evidence="6 9" id="KW-0472">Membrane</keyword>
<keyword evidence="12" id="KW-1185">Reference proteome</keyword>
<evidence type="ECO:0000256" key="9">
    <source>
        <dbReference type="SAM" id="Phobius"/>
    </source>
</evidence>
<evidence type="ECO:0000256" key="3">
    <source>
        <dbReference type="ARBA" id="ARBA00022475"/>
    </source>
</evidence>
<dbReference type="OrthoDB" id="8182981at2759"/>
<evidence type="ECO:0000256" key="5">
    <source>
        <dbReference type="ARBA" id="ARBA00022989"/>
    </source>
</evidence>
<dbReference type="Pfam" id="PF00060">
    <property type="entry name" value="Lig_chan"/>
    <property type="match status" value="1"/>
</dbReference>
<feature type="transmembrane region" description="Helical" evidence="9">
    <location>
        <begin position="526"/>
        <end position="550"/>
    </location>
</feature>
<evidence type="ECO:0000256" key="7">
    <source>
        <dbReference type="ARBA" id="ARBA00023170"/>
    </source>
</evidence>
<comment type="similarity">
    <text evidence="2">Belongs to the glutamate-gated ion channel (TC 1.A.10.1) family.</text>
</comment>
<evidence type="ECO:0000256" key="2">
    <source>
        <dbReference type="ARBA" id="ARBA00008685"/>
    </source>
</evidence>
<proteinExistence type="inferred from homology"/>
<dbReference type="PANTHER" id="PTHR42643:SF40">
    <property type="entry name" value="IONOTROPIC RECEPTOR 41A-RELATED"/>
    <property type="match status" value="1"/>
</dbReference>
<dbReference type="EMBL" id="CVRI01000038">
    <property type="protein sequence ID" value="CRK93972.1"/>
    <property type="molecule type" value="Genomic_DNA"/>
</dbReference>
<dbReference type="InterPro" id="IPR052192">
    <property type="entry name" value="Insect_Ionotropic_Sensory_Rcpt"/>
</dbReference>
<keyword evidence="7" id="KW-0675">Receptor</keyword>
<dbReference type="PANTHER" id="PTHR42643">
    <property type="entry name" value="IONOTROPIC RECEPTOR 20A-RELATED"/>
    <property type="match status" value="1"/>
</dbReference>
<keyword evidence="3" id="KW-1003">Cell membrane</keyword>
<feature type="transmembrane region" description="Helical" evidence="9">
    <location>
        <begin position="269"/>
        <end position="290"/>
    </location>
</feature>
<gene>
    <name evidence="11" type="primary">putative AGAP002904-PA</name>
    <name evidence="11" type="ORF">CLUMA_CG007498</name>
</gene>
<dbReference type="GO" id="GO:0050906">
    <property type="term" value="P:detection of stimulus involved in sensory perception"/>
    <property type="evidence" value="ECO:0007669"/>
    <property type="project" value="UniProtKB-ARBA"/>
</dbReference>
<evidence type="ECO:0000256" key="6">
    <source>
        <dbReference type="ARBA" id="ARBA00023136"/>
    </source>
</evidence>
<evidence type="ECO:0000313" key="11">
    <source>
        <dbReference type="EMBL" id="CRK93972.1"/>
    </source>
</evidence>
<name>A0A1J1I306_9DIPT</name>
<evidence type="ECO:0000313" key="12">
    <source>
        <dbReference type="Proteomes" id="UP000183832"/>
    </source>
</evidence>
<protein>
    <submittedName>
        <fullName evidence="11">CLUMA_CG007498, isoform A</fullName>
    </submittedName>
</protein>
<dbReference type="InterPro" id="IPR001320">
    <property type="entry name" value="Iontro_rcpt_C"/>
</dbReference>
<dbReference type="STRING" id="568069.A0A1J1I306"/>
<feature type="transmembrane region" description="Helical" evidence="9">
    <location>
        <begin position="329"/>
        <end position="349"/>
    </location>
</feature>
<organism evidence="11 12">
    <name type="scientific">Clunio marinus</name>
    <dbReference type="NCBI Taxonomy" id="568069"/>
    <lineage>
        <taxon>Eukaryota</taxon>
        <taxon>Metazoa</taxon>
        <taxon>Ecdysozoa</taxon>
        <taxon>Arthropoda</taxon>
        <taxon>Hexapoda</taxon>
        <taxon>Insecta</taxon>
        <taxon>Pterygota</taxon>
        <taxon>Neoptera</taxon>
        <taxon>Endopterygota</taxon>
        <taxon>Diptera</taxon>
        <taxon>Nematocera</taxon>
        <taxon>Chironomoidea</taxon>
        <taxon>Chironomidae</taxon>
        <taxon>Clunio</taxon>
    </lineage>
</organism>